<gene>
    <name evidence="9" type="ORF">METZ01_LOCUS278210</name>
</gene>
<dbReference type="GO" id="GO:0043093">
    <property type="term" value="P:FtsZ-dependent cytokinesis"/>
    <property type="evidence" value="ECO:0007669"/>
    <property type="project" value="TreeGrafter"/>
</dbReference>
<dbReference type="Pfam" id="PF04977">
    <property type="entry name" value="DivIC"/>
    <property type="match status" value="1"/>
</dbReference>
<evidence type="ECO:0000256" key="2">
    <source>
        <dbReference type="ARBA" id="ARBA00022618"/>
    </source>
</evidence>
<name>A0A382KMD9_9ZZZZ</name>
<evidence type="ECO:0000256" key="4">
    <source>
        <dbReference type="ARBA" id="ARBA00022989"/>
    </source>
</evidence>
<dbReference type="InterPro" id="IPR007060">
    <property type="entry name" value="FtsL/DivIC"/>
</dbReference>
<keyword evidence="3 8" id="KW-0812">Transmembrane</keyword>
<dbReference type="AlphaFoldDB" id="A0A382KMD9"/>
<dbReference type="InterPro" id="IPR023081">
    <property type="entry name" value="Cell_div_FtsB"/>
</dbReference>
<evidence type="ECO:0000256" key="5">
    <source>
        <dbReference type="ARBA" id="ARBA00023136"/>
    </source>
</evidence>
<accession>A0A382KMD9</accession>
<keyword evidence="4 8" id="KW-1133">Transmembrane helix</keyword>
<dbReference type="EMBL" id="UINC01081474">
    <property type="protein sequence ID" value="SVC25356.1"/>
    <property type="molecule type" value="Genomic_DNA"/>
</dbReference>
<keyword evidence="5 8" id="KW-0472">Membrane</keyword>
<keyword evidence="2" id="KW-0132">Cell division</keyword>
<feature type="coiled-coil region" evidence="7">
    <location>
        <begin position="48"/>
        <end position="82"/>
    </location>
</feature>
<keyword evidence="1" id="KW-1003">Cell membrane</keyword>
<keyword evidence="7" id="KW-0175">Coiled coil</keyword>
<evidence type="ECO:0000256" key="1">
    <source>
        <dbReference type="ARBA" id="ARBA00022475"/>
    </source>
</evidence>
<protein>
    <recommendedName>
        <fullName evidence="10">Septum formation initiator family protein</fullName>
    </recommendedName>
</protein>
<organism evidence="9">
    <name type="scientific">marine metagenome</name>
    <dbReference type="NCBI Taxonomy" id="408172"/>
    <lineage>
        <taxon>unclassified sequences</taxon>
        <taxon>metagenomes</taxon>
        <taxon>ecological metagenomes</taxon>
    </lineage>
</organism>
<sequence length="124" mass="14350">PVIKFMQNDTHKGIVGFVIKYKISLILILILFSLVRQNIFVNDFPNVIFQKQKTIEDMELTNQQLQNDNKQLQEQIDGYTEEDLSLIESQARFKYGLVKDGEEFYQINTAVETDNVAESSESTL</sequence>
<evidence type="ECO:0000313" key="9">
    <source>
        <dbReference type="EMBL" id="SVC25356.1"/>
    </source>
</evidence>
<evidence type="ECO:0000256" key="3">
    <source>
        <dbReference type="ARBA" id="ARBA00022692"/>
    </source>
</evidence>
<evidence type="ECO:0008006" key="10">
    <source>
        <dbReference type="Google" id="ProtNLM"/>
    </source>
</evidence>
<dbReference type="GO" id="GO:0030428">
    <property type="term" value="C:cell septum"/>
    <property type="evidence" value="ECO:0007669"/>
    <property type="project" value="TreeGrafter"/>
</dbReference>
<dbReference type="PANTHER" id="PTHR37485:SF1">
    <property type="entry name" value="CELL DIVISION PROTEIN FTSB"/>
    <property type="match status" value="1"/>
</dbReference>
<keyword evidence="6" id="KW-0131">Cell cycle</keyword>
<feature type="non-terminal residue" evidence="9">
    <location>
        <position position="1"/>
    </location>
</feature>
<evidence type="ECO:0000256" key="6">
    <source>
        <dbReference type="ARBA" id="ARBA00023306"/>
    </source>
</evidence>
<feature type="transmembrane region" description="Helical" evidence="8">
    <location>
        <begin position="14"/>
        <end position="35"/>
    </location>
</feature>
<evidence type="ECO:0000256" key="8">
    <source>
        <dbReference type="SAM" id="Phobius"/>
    </source>
</evidence>
<dbReference type="PANTHER" id="PTHR37485">
    <property type="entry name" value="CELL DIVISION PROTEIN FTSB"/>
    <property type="match status" value="1"/>
</dbReference>
<reference evidence="9" key="1">
    <citation type="submission" date="2018-05" db="EMBL/GenBank/DDBJ databases">
        <authorList>
            <person name="Lanie J.A."/>
            <person name="Ng W.-L."/>
            <person name="Kazmierczak K.M."/>
            <person name="Andrzejewski T.M."/>
            <person name="Davidsen T.M."/>
            <person name="Wayne K.J."/>
            <person name="Tettelin H."/>
            <person name="Glass J.I."/>
            <person name="Rusch D."/>
            <person name="Podicherti R."/>
            <person name="Tsui H.-C.T."/>
            <person name="Winkler M.E."/>
        </authorList>
    </citation>
    <scope>NUCLEOTIDE SEQUENCE</scope>
</reference>
<proteinExistence type="predicted"/>
<evidence type="ECO:0000256" key="7">
    <source>
        <dbReference type="SAM" id="Coils"/>
    </source>
</evidence>